<gene>
    <name evidence="3" type="ORF">BDQ12DRAFT_673949</name>
</gene>
<feature type="domain" description="GST N-terminal" evidence="2">
    <location>
        <begin position="7"/>
        <end position="97"/>
    </location>
</feature>
<proteinExistence type="inferred from homology"/>
<accession>A0A5C3MJD5</accession>
<dbReference type="OrthoDB" id="4951845at2759"/>
<dbReference type="Pfam" id="PF22041">
    <property type="entry name" value="GST_C_7"/>
    <property type="match status" value="1"/>
</dbReference>
<dbReference type="PANTHER" id="PTHR44051">
    <property type="entry name" value="GLUTATHIONE S-TRANSFERASE-RELATED"/>
    <property type="match status" value="1"/>
</dbReference>
<dbReference type="STRING" id="68775.A0A5C3MJD5"/>
<evidence type="ECO:0000256" key="1">
    <source>
        <dbReference type="ARBA" id="ARBA00007409"/>
    </source>
</evidence>
<dbReference type="PROSITE" id="PS50404">
    <property type="entry name" value="GST_NTER"/>
    <property type="match status" value="1"/>
</dbReference>
<reference evidence="3 4" key="1">
    <citation type="journal article" date="2019" name="Nat. Ecol. Evol.">
        <title>Megaphylogeny resolves global patterns of mushroom evolution.</title>
        <authorList>
            <person name="Varga T."/>
            <person name="Krizsan K."/>
            <person name="Foldi C."/>
            <person name="Dima B."/>
            <person name="Sanchez-Garcia M."/>
            <person name="Sanchez-Ramirez S."/>
            <person name="Szollosi G.J."/>
            <person name="Szarkandi J.G."/>
            <person name="Papp V."/>
            <person name="Albert L."/>
            <person name="Andreopoulos W."/>
            <person name="Angelini C."/>
            <person name="Antonin V."/>
            <person name="Barry K.W."/>
            <person name="Bougher N.L."/>
            <person name="Buchanan P."/>
            <person name="Buyck B."/>
            <person name="Bense V."/>
            <person name="Catcheside P."/>
            <person name="Chovatia M."/>
            <person name="Cooper J."/>
            <person name="Damon W."/>
            <person name="Desjardin D."/>
            <person name="Finy P."/>
            <person name="Geml J."/>
            <person name="Haridas S."/>
            <person name="Hughes K."/>
            <person name="Justo A."/>
            <person name="Karasinski D."/>
            <person name="Kautmanova I."/>
            <person name="Kiss B."/>
            <person name="Kocsube S."/>
            <person name="Kotiranta H."/>
            <person name="LaButti K.M."/>
            <person name="Lechner B.E."/>
            <person name="Liimatainen K."/>
            <person name="Lipzen A."/>
            <person name="Lukacs Z."/>
            <person name="Mihaltcheva S."/>
            <person name="Morgado L.N."/>
            <person name="Niskanen T."/>
            <person name="Noordeloos M.E."/>
            <person name="Ohm R.A."/>
            <person name="Ortiz-Santana B."/>
            <person name="Ovrebo C."/>
            <person name="Racz N."/>
            <person name="Riley R."/>
            <person name="Savchenko A."/>
            <person name="Shiryaev A."/>
            <person name="Soop K."/>
            <person name="Spirin V."/>
            <person name="Szebenyi C."/>
            <person name="Tomsovsky M."/>
            <person name="Tulloss R.E."/>
            <person name="Uehling J."/>
            <person name="Grigoriev I.V."/>
            <person name="Vagvolgyi C."/>
            <person name="Papp T."/>
            <person name="Martin F.M."/>
            <person name="Miettinen O."/>
            <person name="Hibbett D.S."/>
            <person name="Nagy L.G."/>
        </authorList>
    </citation>
    <scope>NUCLEOTIDE SEQUENCE [LARGE SCALE GENOMIC DNA]</scope>
    <source>
        <strain evidence="3 4">CBS 166.37</strain>
    </source>
</reference>
<dbReference type="Proteomes" id="UP000308652">
    <property type="component" value="Unassembled WGS sequence"/>
</dbReference>
<comment type="similarity">
    <text evidence="1">Belongs to the GST superfamily.</text>
</comment>
<dbReference type="Pfam" id="PF13409">
    <property type="entry name" value="GST_N_2"/>
    <property type="match status" value="1"/>
</dbReference>
<dbReference type="InterPro" id="IPR054416">
    <property type="entry name" value="GST_UstS-like_C"/>
</dbReference>
<dbReference type="Gene3D" id="1.20.1050.10">
    <property type="match status" value="1"/>
</dbReference>
<sequence length="246" mass="27865">MITFYDIPSQLPQKAWSPNTWKARYCLNYKGIPYRTEWIEFPDIEAKCSSLGIPPTSHKFGKDHYTLPAIHDPTTGISLADSIAIAEYLDTTYPDTPIVFPSGTAALQYAFLDAYLPTLRPFWRFSLPVLADKLNPPSAEYFIRTRSAMWGKSIRDVLPSGEERVEEWKKAKESVGIVDGWLKKNGEGPFIMGATPCFADFFVGGCLTHLKSVLGEDSEEWKDITTWHNGRWKAFLDGLKEYQAVI</sequence>
<dbReference type="SUPFAM" id="SSF47616">
    <property type="entry name" value="GST C-terminal domain-like"/>
    <property type="match status" value="1"/>
</dbReference>
<dbReference type="InterPro" id="IPR036282">
    <property type="entry name" value="Glutathione-S-Trfase_C_sf"/>
</dbReference>
<dbReference type="AlphaFoldDB" id="A0A5C3MJD5"/>
<dbReference type="SUPFAM" id="SSF52833">
    <property type="entry name" value="Thioredoxin-like"/>
    <property type="match status" value="1"/>
</dbReference>
<keyword evidence="4" id="KW-1185">Reference proteome</keyword>
<organism evidence="3 4">
    <name type="scientific">Crucibulum laeve</name>
    <dbReference type="NCBI Taxonomy" id="68775"/>
    <lineage>
        <taxon>Eukaryota</taxon>
        <taxon>Fungi</taxon>
        <taxon>Dikarya</taxon>
        <taxon>Basidiomycota</taxon>
        <taxon>Agaricomycotina</taxon>
        <taxon>Agaricomycetes</taxon>
        <taxon>Agaricomycetidae</taxon>
        <taxon>Agaricales</taxon>
        <taxon>Agaricineae</taxon>
        <taxon>Nidulariaceae</taxon>
        <taxon>Crucibulum</taxon>
    </lineage>
</organism>
<dbReference type="InterPro" id="IPR004045">
    <property type="entry name" value="Glutathione_S-Trfase_N"/>
</dbReference>
<dbReference type="InterPro" id="IPR036249">
    <property type="entry name" value="Thioredoxin-like_sf"/>
</dbReference>
<evidence type="ECO:0000259" key="2">
    <source>
        <dbReference type="PROSITE" id="PS50404"/>
    </source>
</evidence>
<dbReference type="EMBL" id="ML213590">
    <property type="protein sequence ID" value="TFK45007.1"/>
    <property type="molecule type" value="Genomic_DNA"/>
</dbReference>
<protein>
    <recommendedName>
        <fullName evidence="2">GST N-terminal domain-containing protein</fullName>
    </recommendedName>
</protein>
<name>A0A5C3MJD5_9AGAR</name>
<evidence type="ECO:0000313" key="3">
    <source>
        <dbReference type="EMBL" id="TFK45007.1"/>
    </source>
</evidence>
<dbReference type="PANTHER" id="PTHR44051:SF8">
    <property type="entry name" value="GLUTATHIONE S-TRANSFERASE GSTA"/>
    <property type="match status" value="1"/>
</dbReference>
<dbReference type="Gene3D" id="3.40.30.10">
    <property type="entry name" value="Glutaredoxin"/>
    <property type="match status" value="1"/>
</dbReference>
<evidence type="ECO:0000313" key="4">
    <source>
        <dbReference type="Proteomes" id="UP000308652"/>
    </source>
</evidence>